<comment type="caution">
    <text evidence="3">The sequence shown here is derived from an EMBL/GenBank/DDBJ whole genome shotgun (WGS) entry which is preliminary data.</text>
</comment>
<evidence type="ECO:0000256" key="1">
    <source>
        <dbReference type="ARBA" id="ARBA00023002"/>
    </source>
</evidence>
<dbReference type="Pfam" id="PF01558">
    <property type="entry name" value="POR"/>
    <property type="match status" value="1"/>
</dbReference>
<dbReference type="GO" id="GO:0016625">
    <property type="term" value="F:oxidoreductase activity, acting on the aldehyde or oxo group of donors, iron-sulfur protein as acceptor"/>
    <property type="evidence" value="ECO:0007669"/>
    <property type="project" value="InterPro"/>
</dbReference>
<dbReference type="InterPro" id="IPR002869">
    <property type="entry name" value="Pyrv_flavodox_OxRed_cen"/>
</dbReference>
<dbReference type="SUPFAM" id="SSF53323">
    <property type="entry name" value="Pyruvate-ferredoxin oxidoreductase, PFOR, domain III"/>
    <property type="match status" value="1"/>
</dbReference>
<dbReference type="PANTHER" id="PTHR43366:SF1">
    <property type="entry name" value="PYRUVATE SYNTHASE SUBUNIT PORC"/>
    <property type="match status" value="1"/>
</dbReference>
<keyword evidence="1" id="KW-0560">Oxidoreductase</keyword>
<dbReference type="AlphaFoldDB" id="X0Y9Q1"/>
<evidence type="ECO:0000313" key="3">
    <source>
        <dbReference type="EMBL" id="GAG52555.1"/>
    </source>
</evidence>
<feature type="domain" description="Pyruvate/ketoisovalerate oxidoreductase catalytic" evidence="2">
    <location>
        <begin position="2"/>
        <end position="148"/>
    </location>
</feature>
<dbReference type="NCBIfam" id="TIGR02175">
    <property type="entry name" value="PorC_KorC"/>
    <property type="match status" value="1"/>
</dbReference>
<dbReference type="Gene3D" id="3.40.920.10">
    <property type="entry name" value="Pyruvate-ferredoxin oxidoreductase, PFOR, domain III"/>
    <property type="match status" value="1"/>
</dbReference>
<protein>
    <recommendedName>
        <fullName evidence="2">Pyruvate/ketoisovalerate oxidoreductase catalytic domain-containing protein</fullName>
    </recommendedName>
</protein>
<accession>X0Y9Q1</accession>
<dbReference type="EMBL" id="BARS01053590">
    <property type="protein sequence ID" value="GAG52555.1"/>
    <property type="molecule type" value="Genomic_DNA"/>
</dbReference>
<dbReference type="InterPro" id="IPR011894">
    <property type="entry name" value="PorC_KorC"/>
</dbReference>
<dbReference type="InterPro" id="IPR019752">
    <property type="entry name" value="Pyrv/ketoisovalerate_OxRed_cat"/>
</dbReference>
<reference evidence="3" key="1">
    <citation type="journal article" date="2014" name="Front. Microbiol.">
        <title>High frequency of phylogenetically diverse reductive dehalogenase-homologous genes in deep subseafloor sedimentary metagenomes.</title>
        <authorList>
            <person name="Kawai M."/>
            <person name="Futagami T."/>
            <person name="Toyoda A."/>
            <person name="Takaki Y."/>
            <person name="Nishi S."/>
            <person name="Hori S."/>
            <person name="Arai W."/>
            <person name="Tsubouchi T."/>
            <person name="Morono Y."/>
            <person name="Uchiyama I."/>
            <person name="Ito T."/>
            <person name="Fujiyama A."/>
            <person name="Inagaki F."/>
            <person name="Takami H."/>
        </authorList>
    </citation>
    <scope>NUCLEOTIDE SEQUENCE</scope>
    <source>
        <strain evidence="3">Expedition CK06-06</strain>
    </source>
</reference>
<name>X0Y9Q1_9ZZZZ</name>
<organism evidence="3">
    <name type="scientific">marine sediment metagenome</name>
    <dbReference type="NCBI Taxonomy" id="412755"/>
    <lineage>
        <taxon>unclassified sequences</taxon>
        <taxon>metagenomes</taxon>
        <taxon>ecological metagenomes</taxon>
    </lineage>
</organism>
<evidence type="ECO:0000259" key="2">
    <source>
        <dbReference type="Pfam" id="PF01558"/>
    </source>
</evidence>
<gene>
    <name evidence="3" type="ORF">S01H1_79489</name>
</gene>
<feature type="non-terminal residue" evidence="3">
    <location>
        <position position="149"/>
    </location>
</feature>
<proteinExistence type="predicted"/>
<dbReference type="InterPro" id="IPR051626">
    <property type="entry name" value="Oxidoreductase_gamma_subunit"/>
</dbReference>
<sequence length="149" mass="16306">MVASKIMANAVFLDGKYSQSFPAFGVERRGAPVTAFLRVDSAPIRLRTEIYEPDYLVILDPILIEQVPVTRGLKPDGIILINSNKPPEEYRQTFEGFRVATVQASLIAFQHHLGSSQSPIVNTAILGAVAKVLGIVTMDNLVKAIKDEV</sequence>
<dbReference type="PANTHER" id="PTHR43366">
    <property type="entry name" value="PYRUVATE SYNTHASE SUBUNIT PORC"/>
    <property type="match status" value="1"/>
</dbReference>